<sequence>MNYKQIARWVGVCISAVSVLFAILTYLGVWNEWRGDNALADVAARFDSSYSKDAGRPVRPGDNAWPALMRVIASYSNAQLPTGREPKVFARFAAIASAQNDRGEWTAPTTSVVLLYREWPAPGTGEVPPRDFVIVGTIGDLHNWIQWDKSDFDYFTRNILFGALSAVVGLFLALPDDRKRADGGS</sequence>
<proteinExistence type="predicted"/>
<name>A0A3G8M4T4_9HYPH</name>
<dbReference type="AlphaFoldDB" id="A0A3G8M4T4"/>
<reference evidence="2 3" key="1">
    <citation type="submission" date="2018-11" db="EMBL/GenBank/DDBJ databases">
        <title>Genome squencing of methanotrophic bacteria isolated from alkaline groundwater in Korea.</title>
        <authorList>
            <person name="Nguyen L.N."/>
        </authorList>
    </citation>
    <scope>NUCLEOTIDE SEQUENCE [LARGE SCALE GENOMIC DNA]</scope>
    <source>
        <strain evidence="2 3">GW6</strain>
    </source>
</reference>
<dbReference type="Proteomes" id="UP000273982">
    <property type="component" value="Chromosome"/>
</dbReference>
<keyword evidence="1" id="KW-1133">Transmembrane helix</keyword>
<feature type="transmembrane region" description="Helical" evidence="1">
    <location>
        <begin position="7"/>
        <end position="29"/>
    </location>
</feature>
<organism evidence="2 3">
    <name type="scientific">Methylocystis rosea</name>
    <dbReference type="NCBI Taxonomy" id="173366"/>
    <lineage>
        <taxon>Bacteria</taxon>
        <taxon>Pseudomonadati</taxon>
        <taxon>Pseudomonadota</taxon>
        <taxon>Alphaproteobacteria</taxon>
        <taxon>Hyphomicrobiales</taxon>
        <taxon>Methylocystaceae</taxon>
        <taxon>Methylocystis</taxon>
    </lineage>
</organism>
<evidence type="ECO:0000256" key="1">
    <source>
        <dbReference type="SAM" id="Phobius"/>
    </source>
</evidence>
<dbReference type="EMBL" id="CP034086">
    <property type="protein sequence ID" value="AZG76335.1"/>
    <property type="molecule type" value="Genomic_DNA"/>
</dbReference>
<evidence type="ECO:0000313" key="3">
    <source>
        <dbReference type="Proteomes" id="UP000273982"/>
    </source>
</evidence>
<keyword evidence="1" id="KW-0812">Transmembrane</keyword>
<accession>A0A3G8M4T4</accession>
<gene>
    <name evidence="2" type="ORF">EHO51_06105</name>
</gene>
<dbReference type="KEGG" id="mros:EHO51_06105"/>
<feature type="transmembrane region" description="Helical" evidence="1">
    <location>
        <begin position="154"/>
        <end position="174"/>
    </location>
</feature>
<keyword evidence="1" id="KW-0472">Membrane</keyword>
<protein>
    <submittedName>
        <fullName evidence="2">Uncharacterized protein</fullName>
    </submittedName>
</protein>
<dbReference type="RefSeq" id="WP_124738152.1">
    <property type="nucleotide sequence ID" value="NZ_CP034086.1"/>
</dbReference>
<evidence type="ECO:0000313" key="2">
    <source>
        <dbReference type="EMBL" id="AZG76335.1"/>
    </source>
</evidence>